<feature type="non-terminal residue" evidence="2">
    <location>
        <position position="1"/>
    </location>
</feature>
<gene>
    <name evidence="2" type="ORF">ILEXP_LOCUS804</name>
</gene>
<evidence type="ECO:0000313" key="3">
    <source>
        <dbReference type="Proteomes" id="UP001642360"/>
    </source>
</evidence>
<keyword evidence="1" id="KW-0812">Transmembrane</keyword>
<sequence length="126" mass="14448">MIDHGRLSRVKKLQVFSFGSIFLIIIFSFSFISNVSLHSVASETKRNLQELQTHKARQPLKLTSSPELHAVKEENPEAYTEDHAVKEDNPEAYTEDHDHLDRERTFMQPKRTENITLANGLTASEI</sequence>
<name>A0ABC8QQW5_9AQUA</name>
<keyword evidence="1" id="KW-0472">Membrane</keyword>
<dbReference type="Proteomes" id="UP001642360">
    <property type="component" value="Unassembled WGS sequence"/>
</dbReference>
<comment type="caution">
    <text evidence="2">The sequence shown here is derived from an EMBL/GenBank/DDBJ whole genome shotgun (WGS) entry which is preliminary data.</text>
</comment>
<dbReference type="EMBL" id="CAUOFW020000225">
    <property type="protein sequence ID" value="CAK9133877.1"/>
    <property type="molecule type" value="Genomic_DNA"/>
</dbReference>
<dbReference type="AlphaFoldDB" id="A0ABC8QQW5"/>
<organism evidence="2 3">
    <name type="scientific">Ilex paraguariensis</name>
    <name type="common">yerba mate</name>
    <dbReference type="NCBI Taxonomy" id="185542"/>
    <lineage>
        <taxon>Eukaryota</taxon>
        <taxon>Viridiplantae</taxon>
        <taxon>Streptophyta</taxon>
        <taxon>Embryophyta</taxon>
        <taxon>Tracheophyta</taxon>
        <taxon>Spermatophyta</taxon>
        <taxon>Magnoliopsida</taxon>
        <taxon>eudicotyledons</taxon>
        <taxon>Gunneridae</taxon>
        <taxon>Pentapetalae</taxon>
        <taxon>asterids</taxon>
        <taxon>campanulids</taxon>
        <taxon>Aquifoliales</taxon>
        <taxon>Aquifoliaceae</taxon>
        <taxon>Ilex</taxon>
    </lineage>
</organism>
<protein>
    <submittedName>
        <fullName evidence="2">Uncharacterized protein</fullName>
    </submittedName>
</protein>
<feature type="non-terminal residue" evidence="2">
    <location>
        <position position="126"/>
    </location>
</feature>
<feature type="transmembrane region" description="Helical" evidence="1">
    <location>
        <begin position="15"/>
        <end position="37"/>
    </location>
</feature>
<evidence type="ECO:0000256" key="1">
    <source>
        <dbReference type="SAM" id="Phobius"/>
    </source>
</evidence>
<keyword evidence="1" id="KW-1133">Transmembrane helix</keyword>
<accession>A0ABC8QQW5</accession>
<proteinExistence type="predicted"/>
<keyword evidence="3" id="KW-1185">Reference proteome</keyword>
<reference evidence="2 3" key="1">
    <citation type="submission" date="2024-02" db="EMBL/GenBank/DDBJ databases">
        <authorList>
            <person name="Vignale AGUSTIN F."/>
            <person name="Sosa J E."/>
            <person name="Modenutti C."/>
        </authorList>
    </citation>
    <scope>NUCLEOTIDE SEQUENCE [LARGE SCALE GENOMIC DNA]</scope>
</reference>
<evidence type="ECO:0000313" key="2">
    <source>
        <dbReference type="EMBL" id="CAK9133877.1"/>
    </source>
</evidence>